<comment type="caution">
    <text evidence="2">The sequence shown here is derived from an EMBL/GenBank/DDBJ whole genome shotgun (WGS) entry which is preliminary data.</text>
</comment>
<dbReference type="EMBL" id="JAPMOS010000009">
    <property type="protein sequence ID" value="KAJ4461033.1"/>
    <property type="molecule type" value="Genomic_DNA"/>
</dbReference>
<proteinExistence type="predicted"/>
<feature type="region of interest" description="Disordered" evidence="1">
    <location>
        <begin position="1139"/>
        <end position="1203"/>
    </location>
</feature>
<keyword evidence="3" id="KW-1185">Reference proteome</keyword>
<evidence type="ECO:0000256" key="1">
    <source>
        <dbReference type="SAM" id="MobiDB-lite"/>
    </source>
</evidence>
<dbReference type="Proteomes" id="UP001141327">
    <property type="component" value="Unassembled WGS sequence"/>
</dbReference>
<evidence type="ECO:0000313" key="2">
    <source>
        <dbReference type="EMBL" id="KAJ4461033.1"/>
    </source>
</evidence>
<reference evidence="2" key="1">
    <citation type="journal article" date="2022" name="bioRxiv">
        <title>Genomics of Preaxostyla Flagellates Illuminates Evolutionary Transitions and the Path Towards Mitochondrial Loss.</title>
        <authorList>
            <person name="Novak L.V.F."/>
            <person name="Treitli S.C."/>
            <person name="Pyrih J."/>
            <person name="Halakuc P."/>
            <person name="Pipaliya S.V."/>
            <person name="Vacek V."/>
            <person name="Brzon O."/>
            <person name="Soukal P."/>
            <person name="Eme L."/>
            <person name="Dacks J.B."/>
            <person name="Karnkowska A."/>
            <person name="Elias M."/>
            <person name="Hampl V."/>
        </authorList>
    </citation>
    <scope>NUCLEOTIDE SEQUENCE</scope>
    <source>
        <strain evidence="2">RCP-MX</strain>
    </source>
</reference>
<feature type="compositionally biased region" description="Basic and acidic residues" evidence="1">
    <location>
        <begin position="1139"/>
        <end position="1151"/>
    </location>
</feature>
<accession>A0ABQ8UQB7</accession>
<name>A0ABQ8UQB7_9EUKA</name>
<sequence>MINHTLPLDIPIYFTPGNITVHLQSRLLPIAGSTDEEIREVVGDNFHLDDCTQPSVTFPGMFYRACVNATNHLIPCGNQTNLSVRDDVFILRWTDPALFTSTCLDLMLEGNILAAYITAGKTITPGDSLLFLGAIYQVARFYTTTTTASGCALPGVLPTTPAQQIAPVPMSALRDDSGTLPPLGRPVAMTPDWNETSPAVITTTVDSAGAPETFPRLTATITSKDQWTMHADVALTQAGETRVRLAGGATFWDDQTGLEYVLDDEVAINGSKAFTTVRVPLATYDQRSLEELTEAATPIPASHDWRTTVAHCAEIVAQAQQAGSGMTVTVMPSTPAGKAPCEPYWATNPGQAPIPAPVMISIKNSVYQVKYKFRAVLDPSGPLGVGLAMTDSYGAGYPCFQCDPRNWMCREHYDQLYHGLDRGAEWRVVTLGSADEIRLTNRLSLSLALPSLARADALTVTDEYSPSASAGGLFTATITEGLDRLQDWKGLRDTMADGALLVPAMVPLRSLTAPQPTGPPPPADYWLWAAASRLVDQCGQLDISDKTFSQVTSRCQVPIGTCLGEEPLALLARTQLGNLPLPDSARLHGRIVSQSAAAGNRSRARLEGFPEVAGYPVPAPLPGMDIGPALAVEMGHRTVRVRLSFDGAALKVREPALSATSLSYVLTPSSAPFHEHEAWLNGTVTNEGQAPGALLAELSCPTVGDGAWVDVTQKIGRVGPGEVAKFSLPLAMPPSNSSNTTHSCALRLSFTSQPLWSAQAKALTQRVPLTLFYGRFLTPCAMRRPEVTLSPLDVETGRTQGVTDDVSFRQLGGDALVTVGWDPAYTLNVRSACRRLLVCANGQNGAGREGTVRLAVSPARDVIDAQSAVPTTYTFLPADLPTGPANASGYVHLCAPVGICQWDQLEGLAGRNRTVAFDVALAAVTPTGECWSSVNKTLTASLEILLPAVLAAMPQPDPTPTPSPAASALPPWAIYAMGGGSGGLVAIASILITMTCAYSETHPFLAQFDQRQTGSATRYRILTWYVAHAANGTHVALSRLADSSPQYPVIISGVLVAREADHLDARAPPPTTLPGRGVVSAPVRLTGTFALSRDGDGDDDEGDAGRSIWLHTRHGTYLLLHPQPQFRPFVEVWLRDQREGRRRGGEGRPEMGDDDVGGFDMPVGADGARGEADEEEEEPQVALTATSPHGGEVKGEASPLSRF</sequence>
<evidence type="ECO:0000313" key="3">
    <source>
        <dbReference type="Proteomes" id="UP001141327"/>
    </source>
</evidence>
<gene>
    <name evidence="2" type="ORF">PAPYR_2471</name>
</gene>
<protein>
    <submittedName>
        <fullName evidence="2">Uncharacterized protein</fullName>
    </submittedName>
</protein>
<organism evidence="2 3">
    <name type="scientific">Paratrimastix pyriformis</name>
    <dbReference type="NCBI Taxonomy" id="342808"/>
    <lineage>
        <taxon>Eukaryota</taxon>
        <taxon>Metamonada</taxon>
        <taxon>Preaxostyla</taxon>
        <taxon>Paratrimastigidae</taxon>
        <taxon>Paratrimastix</taxon>
    </lineage>
</organism>